<name>A0A8B7NMK6_HYAAZ</name>
<accession>A0A8B7NMK6</accession>
<dbReference type="KEGG" id="hazt:108671823"/>
<reference evidence="4" key="1">
    <citation type="submission" date="2025-08" db="UniProtKB">
        <authorList>
            <consortium name="RefSeq"/>
        </authorList>
    </citation>
    <scope>IDENTIFICATION</scope>
    <source>
        <tissue evidence="4">Whole organism</tissue>
    </source>
</reference>
<evidence type="ECO:0000313" key="4">
    <source>
        <dbReference type="RefSeq" id="XP_018014902.1"/>
    </source>
</evidence>
<keyword evidence="2" id="KW-0732">Signal</keyword>
<proteinExistence type="predicted"/>
<dbReference type="RefSeq" id="XP_018014902.1">
    <property type="nucleotide sequence ID" value="XM_018159413.2"/>
</dbReference>
<dbReference type="AlphaFoldDB" id="A0A8B7NMK6"/>
<feature type="chain" id="PRO_5034503809" evidence="2">
    <location>
        <begin position="21"/>
        <end position="123"/>
    </location>
</feature>
<gene>
    <name evidence="4" type="primary">LOC108671823</name>
</gene>
<sequence length="123" mass="12744">MGVVQVFFLAAAILPVLTLAGSEVVTNTYADGRTGVVVMPRLASQASDPPMQGVHMRLSSSSSARPPRSDIQRPSSSANAHPLSVVTSSSSSGCDSCYVATRTQTPSSVTPAHLSYATLHASR</sequence>
<keyword evidence="3" id="KW-1185">Reference proteome</keyword>
<organism evidence="3 4">
    <name type="scientific">Hyalella azteca</name>
    <name type="common">Amphipod</name>
    <dbReference type="NCBI Taxonomy" id="294128"/>
    <lineage>
        <taxon>Eukaryota</taxon>
        <taxon>Metazoa</taxon>
        <taxon>Ecdysozoa</taxon>
        <taxon>Arthropoda</taxon>
        <taxon>Crustacea</taxon>
        <taxon>Multicrustacea</taxon>
        <taxon>Malacostraca</taxon>
        <taxon>Eumalacostraca</taxon>
        <taxon>Peracarida</taxon>
        <taxon>Amphipoda</taxon>
        <taxon>Senticaudata</taxon>
        <taxon>Talitrida</taxon>
        <taxon>Talitroidea</taxon>
        <taxon>Hyalellidae</taxon>
        <taxon>Hyalella</taxon>
    </lineage>
</organism>
<evidence type="ECO:0000313" key="3">
    <source>
        <dbReference type="Proteomes" id="UP000694843"/>
    </source>
</evidence>
<dbReference type="Proteomes" id="UP000694843">
    <property type="component" value="Unplaced"/>
</dbReference>
<evidence type="ECO:0000256" key="1">
    <source>
        <dbReference type="SAM" id="MobiDB-lite"/>
    </source>
</evidence>
<evidence type="ECO:0000256" key="2">
    <source>
        <dbReference type="SAM" id="SignalP"/>
    </source>
</evidence>
<feature type="signal peptide" evidence="2">
    <location>
        <begin position="1"/>
        <end position="20"/>
    </location>
</feature>
<dbReference type="GeneID" id="108671823"/>
<feature type="region of interest" description="Disordered" evidence="1">
    <location>
        <begin position="44"/>
        <end position="97"/>
    </location>
</feature>
<protein>
    <submittedName>
        <fullName evidence="4">Uncharacterized protein LOC108671823 isoform X1</fullName>
    </submittedName>
</protein>